<accession>A0A1I4MN95</accession>
<protein>
    <submittedName>
        <fullName evidence="3">DNA polymerase V</fullName>
    </submittedName>
</protein>
<proteinExistence type="predicted"/>
<dbReference type="Gene3D" id="2.10.109.10">
    <property type="entry name" value="Umud Fragment, subunit A"/>
    <property type="match status" value="1"/>
</dbReference>
<dbReference type="PANTHER" id="PTHR33516:SF2">
    <property type="entry name" value="LEXA REPRESSOR-RELATED"/>
    <property type="match status" value="1"/>
</dbReference>
<sequence>MRQSKRTGWGGPREGAGQPKKEPTTVVRLPVEIADMARRMAARGGSSSGIGAFLNVEARTAGAVPFVAGSVACGFPSPAEADLENPLDFNELMSAHLPSVFAVRVTGESMIEAGLFPGDIAVVERRRRSAPAV</sequence>
<gene>
    <name evidence="3" type="ORF">SAMN05192568_101792</name>
</gene>
<dbReference type="AlphaFoldDB" id="A0A1I4MN95"/>
<feature type="domain" description="Peptidase S24/S26A/S26B/S26C" evidence="2">
    <location>
        <begin position="65"/>
        <end position="127"/>
    </location>
</feature>
<keyword evidence="4" id="KW-1185">Reference proteome</keyword>
<dbReference type="SUPFAM" id="SSF51306">
    <property type="entry name" value="LexA/Signal peptidase"/>
    <property type="match status" value="1"/>
</dbReference>
<name>A0A1I4MN95_9HYPH</name>
<dbReference type="Pfam" id="PF00717">
    <property type="entry name" value="Peptidase_S24"/>
    <property type="match status" value="1"/>
</dbReference>
<dbReference type="EMBL" id="FOTK01000017">
    <property type="protein sequence ID" value="SFM04689.1"/>
    <property type="molecule type" value="Genomic_DNA"/>
</dbReference>
<dbReference type="InterPro" id="IPR036286">
    <property type="entry name" value="LexA/Signal_pep-like_sf"/>
</dbReference>
<evidence type="ECO:0000313" key="3">
    <source>
        <dbReference type="EMBL" id="SFM04689.1"/>
    </source>
</evidence>
<dbReference type="PANTHER" id="PTHR33516">
    <property type="entry name" value="LEXA REPRESSOR"/>
    <property type="match status" value="1"/>
</dbReference>
<dbReference type="Proteomes" id="UP000199048">
    <property type="component" value="Unassembled WGS sequence"/>
</dbReference>
<dbReference type="InterPro" id="IPR015927">
    <property type="entry name" value="Peptidase_S24_S26A/B/C"/>
</dbReference>
<organism evidence="3 4">
    <name type="scientific">Methylobacterium pseudosasicola</name>
    <dbReference type="NCBI Taxonomy" id="582667"/>
    <lineage>
        <taxon>Bacteria</taxon>
        <taxon>Pseudomonadati</taxon>
        <taxon>Pseudomonadota</taxon>
        <taxon>Alphaproteobacteria</taxon>
        <taxon>Hyphomicrobiales</taxon>
        <taxon>Methylobacteriaceae</taxon>
        <taxon>Methylobacterium</taxon>
    </lineage>
</organism>
<evidence type="ECO:0000259" key="2">
    <source>
        <dbReference type="Pfam" id="PF00717"/>
    </source>
</evidence>
<evidence type="ECO:0000256" key="1">
    <source>
        <dbReference type="SAM" id="MobiDB-lite"/>
    </source>
</evidence>
<reference evidence="4" key="1">
    <citation type="submission" date="2016-10" db="EMBL/GenBank/DDBJ databases">
        <authorList>
            <person name="Varghese N."/>
            <person name="Submissions S."/>
        </authorList>
    </citation>
    <scope>NUCLEOTIDE SEQUENCE [LARGE SCALE GENOMIC DNA]</scope>
    <source>
        <strain evidence="4">BL36</strain>
    </source>
</reference>
<dbReference type="InterPro" id="IPR050077">
    <property type="entry name" value="LexA_repressor"/>
</dbReference>
<evidence type="ECO:0000313" key="4">
    <source>
        <dbReference type="Proteomes" id="UP000199048"/>
    </source>
</evidence>
<dbReference type="STRING" id="582667.SAMN05192568_101792"/>
<feature type="region of interest" description="Disordered" evidence="1">
    <location>
        <begin position="1"/>
        <end position="24"/>
    </location>
</feature>